<gene>
    <name evidence="3" type="ORF">NCTC10797_03951</name>
</gene>
<evidence type="ECO:0000256" key="1">
    <source>
        <dbReference type="SAM" id="MobiDB-lite"/>
    </source>
</evidence>
<keyword evidence="2" id="KW-0812">Transmembrane</keyword>
<dbReference type="EMBL" id="LR215973">
    <property type="protein sequence ID" value="VFB00159.1"/>
    <property type="molecule type" value="Genomic_DNA"/>
</dbReference>
<reference evidence="3 4" key="1">
    <citation type="submission" date="2019-02" db="EMBL/GenBank/DDBJ databases">
        <authorList>
            <consortium name="Pathogen Informatics"/>
        </authorList>
    </citation>
    <scope>NUCLEOTIDE SEQUENCE [LARGE SCALE GENOMIC DNA]</scope>
    <source>
        <strain evidence="3 4">3012STDY6756504</strain>
    </source>
</reference>
<evidence type="ECO:0000313" key="3">
    <source>
        <dbReference type="EMBL" id="VFB00159.1"/>
    </source>
</evidence>
<evidence type="ECO:0000256" key="2">
    <source>
        <dbReference type="SAM" id="Phobius"/>
    </source>
</evidence>
<evidence type="ECO:0008006" key="5">
    <source>
        <dbReference type="Google" id="ProtNLM"/>
    </source>
</evidence>
<feature type="transmembrane region" description="Helical" evidence="2">
    <location>
        <begin position="257"/>
        <end position="279"/>
    </location>
</feature>
<evidence type="ECO:0000313" key="4">
    <source>
        <dbReference type="Proteomes" id="UP000290439"/>
    </source>
</evidence>
<protein>
    <recommendedName>
        <fullName evidence="5">Secreted protein</fullName>
    </recommendedName>
</protein>
<dbReference type="Proteomes" id="UP000290439">
    <property type="component" value="Chromosome"/>
</dbReference>
<feature type="transmembrane region" description="Helical" evidence="2">
    <location>
        <begin position="58"/>
        <end position="80"/>
    </location>
</feature>
<dbReference type="RefSeq" id="WP_130918110.1">
    <property type="nucleotide sequence ID" value="NZ_JADLQM010000001.1"/>
</dbReference>
<keyword evidence="2" id="KW-1133">Transmembrane helix</keyword>
<name>A0A4U8WE51_9NOCA</name>
<sequence>MTRLAADRAAAVLEPATDSEPPNGSGRRLPVRPHVRAMREQLDPANLRSFARSTPGRLIGVGLLLAVVCLAAGATTAATVNERQNGLDVLLVETEPDAHSAHRIYTSLSVADAAAATAFISGGLEPQHVRDRYSQAVGESAAELAALSGEGPDQRLRTGIATGLPVYTGLIETARANNRSGYPVGAAYLSEASNQMQTTLLPMAGELQQHRSDAVDDAQRHHVRPPWIAIASLVLALAGLIWAQVDFARRWHRTFNPGLLLAAGAVLLLLIWTVVAGSISATAMIRGRDDAARAADRLTESRILAQQARSAETLKLVRRDATGDYDLTYDANRTRLTELLADDAPGAAAARAALDRWHAAHQRMNEALDRGDFVAAAAVATGPGAEDSAAQVDALDQALASGIADTRDNLRDDISQSARVLDFLAPGALILGILGAACVALGVWPRLREYR</sequence>
<proteinExistence type="predicted"/>
<keyword evidence="2" id="KW-0472">Membrane</keyword>
<feature type="region of interest" description="Disordered" evidence="1">
    <location>
        <begin position="1"/>
        <end position="30"/>
    </location>
</feature>
<organism evidence="3 4">
    <name type="scientific">Nocardia cyriacigeorgica</name>
    <dbReference type="NCBI Taxonomy" id="135487"/>
    <lineage>
        <taxon>Bacteria</taxon>
        <taxon>Bacillati</taxon>
        <taxon>Actinomycetota</taxon>
        <taxon>Actinomycetes</taxon>
        <taxon>Mycobacteriales</taxon>
        <taxon>Nocardiaceae</taxon>
        <taxon>Nocardia</taxon>
    </lineage>
</organism>
<accession>A0A4U8WE51</accession>
<dbReference type="AlphaFoldDB" id="A0A4U8WE51"/>
<feature type="transmembrane region" description="Helical" evidence="2">
    <location>
        <begin position="420"/>
        <end position="444"/>
    </location>
</feature>
<feature type="transmembrane region" description="Helical" evidence="2">
    <location>
        <begin position="227"/>
        <end position="245"/>
    </location>
</feature>